<dbReference type="PANTHER" id="PTHR45527">
    <property type="entry name" value="NONRIBOSOMAL PEPTIDE SYNTHETASE"/>
    <property type="match status" value="1"/>
</dbReference>
<keyword evidence="2" id="KW-0596">Phosphopantetheine</keyword>
<keyword evidence="3" id="KW-0597">Phosphoprotein</keyword>
<dbReference type="SMART" id="SM00823">
    <property type="entry name" value="PKS_PP"/>
    <property type="match status" value="1"/>
</dbReference>
<dbReference type="FunFam" id="1.10.1200.10:FF:000016">
    <property type="entry name" value="Non-ribosomal peptide synthase"/>
    <property type="match status" value="1"/>
</dbReference>
<dbReference type="AlphaFoldDB" id="A0AA45R412"/>
<dbReference type="Pfam" id="PF00550">
    <property type="entry name" value="PP-binding"/>
    <property type="match status" value="1"/>
</dbReference>
<dbReference type="GO" id="GO:0031177">
    <property type="term" value="F:phosphopantetheine binding"/>
    <property type="evidence" value="ECO:0007669"/>
    <property type="project" value="InterPro"/>
</dbReference>
<proteinExistence type="predicted"/>
<dbReference type="NCBIfam" id="TIGR01733">
    <property type="entry name" value="AA-adenyl-dom"/>
    <property type="match status" value="1"/>
</dbReference>
<sequence>MPLPGLVLSWWGTDVIDPGEWARAGSPSAERGLHLLVADRVADCADRQALVHGDTCLTYAELDARANGLAHRLVAAGVRVDDVVGLCVDRSFGMVVGLLAILKAGGAYLPLDPELPPARIERITTAASARACVVSDRHRALLPGHVTALAPEAEPAPTPPDRRAAGHNLVSVYFTSGSTGVPKGVASSHGGWVNRMAWSQRAHRLAPGDTVLHKTTLTFDDAALELFWPLAAGARVALLDPGAHRDPIAVLDGLHRHRSVYLQVVPTMLAALLDEIARDRDRWDLSALRDVTSSGEALPTTTVRRFLDLLPSTRLHNTWGATEVSIDSTNHTCGPADAEDTGATSVGLPMTGNHVRVLDAELREVPLGEVGDLHISGVGLARGYLGDPAATAAAFGPDPFEPGGRLYRTGDRGYRRPDGAVKFVGRDDHQVKIRGMRVELGEVEAALRRSPLVRDAAVLLRRLGEADQLVGYVTPADAQDPPRPEPLRDALADWLPAHMVPSRVVVLDVFPLNANGKVDRARLPEPSLPADVDGADDAGFTPPSGPAQEAIAAMWRELLGVPRVGADDDFFDLGGHSLLATRFTARVRHRFDVELPVRVVFDRPVVAELAEEVEALLAAKIQDMSDDQVRALLGDRSTR</sequence>
<dbReference type="PROSITE" id="PS00455">
    <property type="entry name" value="AMP_BINDING"/>
    <property type="match status" value="1"/>
</dbReference>
<gene>
    <name evidence="5" type="ORF">KCV87_33205</name>
</gene>
<dbReference type="GO" id="GO:0005737">
    <property type="term" value="C:cytoplasm"/>
    <property type="evidence" value="ECO:0007669"/>
    <property type="project" value="TreeGrafter"/>
</dbReference>
<evidence type="ECO:0000313" key="5">
    <source>
        <dbReference type="EMBL" id="QUF04143.1"/>
    </source>
</evidence>
<dbReference type="InterPro" id="IPR025110">
    <property type="entry name" value="AMP-bd_C"/>
</dbReference>
<feature type="domain" description="Carrier" evidence="4">
    <location>
        <begin position="542"/>
        <end position="617"/>
    </location>
</feature>
<dbReference type="InterPro" id="IPR029058">
    <property type="entry name" value="AB_hydrolase_fold"/>
</dbReference>
<evidence type="ECO:0000259" key="4">
    <source>
        <dbReference type="PROSITE" id="PS50075"/>
    </source>
</evidence>
<dbReference type="Pfam" id="PF13193">
    <property type="entry name" value="AMP-binding_C"/>
    <property type="match status" value="1"/>
</dbReference>
<dbReference type="InterPro" id="IPR009081">
    <property type="entry name" value="PP-bd_ACP"/>
</dbReference>
<protein>
    <submittedName>
        <fullName evidence="5">Non-ribosomal peptide synthetase</fullName>
    </submittedName>
</protein>
<dbReference type="Pfam" id="PF00501">
    <property type="entry name" value="AMP-binding"/>
    <property type="match status" value="1"/>
</dbReference>
<evidence type="ECO:0000313" key="6">
    <source>
        <dbReference type="Proteomes" id="UP000677152"/>
    </source>
</evidence>
<reference evidence="5" key="1">
    <citation type="submission" date="2021-04" db="EMBL/GenBank/DDBJ databases">
        <title>Genomic sequence of Actinosynnema pretiosum subsp. pretiosum ATCC 31280 (C-14919).</title>
        <authorList>
            <person name="Bai L."/>
            <person name="Wang X."/>
            <person name="Xiao Y."/>
        </authorList>
    </citation>
    <scope>NUCLEOTIDE SEQUENCE</scope>
    <source>
        <strain evidence="5">ATCC 31280</strain>
    </source>
</reference>
<dbReference type="Gene3D" id="3.40.50.1820">
    <property type="entry name" value="alpha/beta hydrolase"/>
    <property type="match status" value="1"/>
</dbReference>
<name>A0AA45R412_9PSEU</name>
<organism evidence="5 6">
    <name type="scientific">Actinosynnema pretiosum subsp. pretiosum</name>
    <dbReference type="NCBI Taxonomy" id="103721"/>
    <lineage>
        <taxon>Bacteria</taxon>
        <taxon>Bacillati</taxon>
        <taxon>Actinomycetota</taxon>
        <taxon>Actinomycetes</taxon>
        <taxon>Pseudonocardiales</taxon>
        <taxon>Pseudonocardiaceae</taxon>
        <taxon>Actinosynnema</taxon>
    </lineage>
</organism>
<comment type="cofactor">
    <cofactor evidence="1">
        <name>pantetheine 4'-phosphate</name>
        <dbReference type="ChEBI" id="CHEBI:47942"/>
    </cofactor>
</comment>
<dbReference type="GO" id="GO:0043041">
    <property type="term" value="P:amino acid activation for nonribosomal peptide biosynthetic process"/>
    <property type="evidence" value="ECO:0007669"/>
    <property type="project" value="TreeGrafter"/>
</dbReference>
<accession>A0AA45R412</accession>
<dbReference type="CDD" id="cd05930">
    <property type="entry name" value="A_NRPS"/>
    <property type="match status" value="1"/>
</dbReference>
<dbReference type="SUPFAM" id="SSF47336">
    <property type="entry name" value="ACP-like"/>
    <property type="match status" value="1"/>
</dbReference>
<dbReference type="PROSITE" id="PS50075">
    <property type="entry name" value="CARRIER"/>
    <property type="match status" value="1"/>
</dbReference>
<dbReference type="InterPro" id="IPR042099">
    <property type="entry name" value="ANL_N_sf"/>
</dbReference>
<dbReference type="InterPro" id="IPR036736">
    <property type="entry name" value="ACP-like_sf"/>
</dbReference>
<dbReference type="SUPFAM" id="SSF56801">
    <property type="entry name" value="Acetyl-CoA synthetase-like"/>
    <property type="match status" value="1"/>
</dbReference>
<dbReference type="InterPro" id="IPR000873">
    <property type="entry name" value="AMP-dep_synth/lig_dom"/>
</dbReference>
<dbReference type="Gene3D" id="3.40.50.12780">
    <property type="entry name" value="N-terminal domain of ligase-like"/>
    <property type="match status" value="1"/>
</dbReference>
<dbReference type="InterPro" id="IPR020845">
    <property type="entry name" value="AMP-binding_CS"/>
</dbReference>
<evidence type="ECO:0000256" key="3">
    <source>
        <dbReference type="ARBA" id="ARBA00022553"/>
    </source>
</evidence>
<dbReference type="InterPro" id="IPR010071">
    <property type="entry name" value="AA_adenyl_dom"/>
</dbReference>
<dbReference type="InterPro" id="IPR045851">
    <property type="entry name" value="AMP-bd_C_sf"/>
</dbReference>
<dbReference type="InterPro" id="IPR020806">
    <property type="entry name" value="PKS_PP-bd"/>
</dbReference>
<dbReference type="Proteomes" id="UP000677152">
    <property type="component" value="Chromosome"/>
</dbReference>
<evidence type="ECO:0000256" key="2">
    <source>
        <dbReference type="ARBA" id="ARBA00022450"/>
    </source>
</evidence>
<dbReference type="EMBL" id="CP073249">
    <property type="protein sequence ID" value="QUF04143.1"/>
    <property type="molecule type" value="Genomic_DNA"/>
</dbReference>
<dbReference type="Gene3D" id="3.30.300.30">
    <property type="match status" value="1"/>
</dbReference>
<dbReference type="GO" id="GO:0044550">
    <property type="term" value="P:secondary metabolite biosynthetic process"/>
    <property type="evidence" value="ECO:0007669"/>
    <property type="project" value="TreeGrafter"/>
</dbReference>
<dbReference type="PANTHER" id="PTHR45527:SF1">
    <property type="entry name" value="FATTY ACID SYNTHASE"/>
    <property type="match status" value="1"/>
</dbReference>
<evidence type="ECO:0000256" key="1">
    <source>
        <dbReference type="ARBA" id="ARBA00001957"/>
    </source>
</evidence>
<dbReference type="GO" id="GO:0072330">
    <property type="term" value="P:monocarboxylic acid biosynthetic process"/>
    <property type="evidence" value="ECO:0007669"/>
    <property type="project" value="UniProtKB-ARBA"/>
</dbReference>